<evidence type="ECO:0000256" key="1">
    <source>
        <dbReference type="ARBA" id="ARBA00004141"/>
    </source>
</evidence>
<feature type="transmembrane region" description="Helical" evidence="5">
    <location>
        <begin position="231"/>
        <end position="253"/>
    </location>
</feature>
<feature type="transmembrane region" description="Helical" evidence="5">
    <location>
        <begin position="283"/>
        <end position="309"/>
    </location>
</feature>
<keyword evidence="3 5" id="KW-1133">Transmembrane helix</keyword>
<feature type="transmembrane region" description="Helical" evidence="5">
    <location>
        <begin position="78"/>
        <end position="106"/>
    </location>
</feature>
<gene>
    <name evidence="7" type="ORF">HZS54_13790</name>
</gene>
<dbReference type="GO" id="GO:0016020">
    <property type="term" value="C:membrane"/>
    <property type="evidence" value="ECO:0007669"/>
    <property type="project" value="UniProtKB-SubCell"/>
</dbReference>
<feature type="transmembrane region" description="Helical" evidence="5">
    <location>
        <begin position="12"/>
        <end position="34"/>
    </location>
</feature>
<dbReference type="EMBL" id="CP058909">
    <property type="protein sequence ID" value="QLH82626.1"/>
    <property type="molecule type" value="Genomic_DNA"/>
</dbReference>
<feature type="transmembrane region" description="Helical" evidence="5">
    <location>
        <begin position="412"/>
        <end position="431"/>
    </location>
</feature>
<reference evidence="7 8" key="1">
    <citation type="submission" date="2020-07" db="EMBL/GenBank/DDBJ databases">
        <title>Halosimplex litoreum sp. nov. and Halosimplex rubrum sp. nov., isolated from different salt environments.</title>
        <authorList>
            <person name="Cui H."/>
        </authorList>
    </citation>
    <scope>NUCLEOTIDE SEQUENCE [LARGE SCALE GENOMIC DNA]</scope>
    <source>
        <strain evidence="7 8">R2</strain>
    </source>
</reference>
<sequence length="455" mass="46667">MASEQLGLTESVSMALGGMIGGGIYAVLGVVTGITGPATWVAFCLAGVVAACAGYSYNALNDVDDENQGGSVSFVQSFVGNSTLAGMAGWTLLFGYVGSMAMYAFAFGEFTVALGGVPDGVGAVPLRPVVSVLAVAGFVGLNLLGAQATGSAENVLVAAKVGVLVAFGVGGIVYVATGASGATLSLGFSELASCGPVVAAAVSFVAFQGWQLLFYDQESIADPVETIRKAVYVSIPVAVLIYGMVAVVTIALAPEALESNPHTALADAAGAITEPFGLGRAGALVISLSALFSTGSAINATLFSTGHFAKGMLSDDLLPDRIGDSEAEGIPTRTLLVLGGVTAAFAAIGSLGGITSFASVAFIVVFGSMSYLALRERDRDRINPVPPAVGLVGTAAFLPLLFWHLYTNQRHTFYVVVVVSVVAVAVELLYFEREALEEEIESVEPEFVEERSPFR</sequence>
<dbReference type="PIRSF" id="PIRSF006060">
    <property type="entry name" value="AA_transporter"/>
    <property type="match status" value="1"/>
</dbReference>
<keyword evidence="8" id="KW-1185">Reference proteome</keyword>
<protein>
    <submittedName>
        <fullName evidence="7">Amino acid permease</fullName>
    </submittedName>
</protein>
<dbReference type="RefSeq" id="WP_179917697.1">
    <property type="nucleotide sequence ID" value="NZ_CP058909.1"/>
</dbReference>
<dbReference type="AlphaFoldDB" id="A0A7D5P7D7"/>
<dbReference type="InterPro" id="IPR050367">
    <property type="entry name" value="APC_superfamily"/>
</dbReference>
<keyword evidence="4 5" id="KW-0472">Membrane</keyword>
<feature type="transmembrane region" description="Helical" evidence="5">
    <location>
        <begin position="126"/>
        <end position="145"/>
    </location>
</feature>
<feature type="transmembrane region" description="Helical" evidence="5">
    <location>
        <begin position="188"/>
        <end position="210"/>
    </location>
</feature>
<organism evidence="7 8">
    <name type="scientific">Halosimplex pelagicum</name>
    <dbReference type="NCBI Taxonomy" id="869886"/>
    <lineage>
        <taxon>Archaea</taxon>
        <taxon>Methanobacteriati</taxon>
        <taxon>Methanobacteriota</taxon>
        <taxon>Stenosarchaea group</taxon>
        <taxon>Halobacteria</taxon>
        <taxon>Halobacteriales</taxon>
        <taxon>Haloarculaceae</taxon>
        <taxon>Halosimplex</taxon>
    </lineage>
</organism>
<proteinExistence type="predicted"/>
<evidence type="ECO:0000256" key="2">
    <source>
        <dbReference type="ARBA" id="ARBA00022692"/>
    </source>
</evidence>
<feature type="transmembrane region" description="Helical" evidence="5">
    <location>
        <begin position="40"/>
        <end position="57"/>
    </location>
</feature>
<accession>A0A7D5P7D7</accession>
<dbReference type="Proteomes" id="UP000509346">
    <property type="component" value="Chromosome"/>
</dbReference>
<feature type="transmembrane region" description="Helical" evidence="5">
    <location>
        <begin position="157"/>
        <end position="176"/>
    </location>
</feature>
<feature type="domain" description="Amino acid permease/ SLC12A" evidence="6">
    <location>
        <begin position="12"/>
        <end position="377"/>
    </location>
</feature>
<evidence type="ECO:0000256" key="5">
    <source>
        <dbReference type="SAM" id="Phobius"/>
    </source>
</evidence>
<evidence type="ECO:0000313" key="7">
    <source>
        <dbReference type="EMBL" id="QLH82626.1"/>
    </source>
</evidence>
<dbReference type="PANTHER" id="PTHR42770">
    <property type="entry name" value="AMINO ACID TRANSPORTER-RELATED"/>
    <property type="match status" value="1"/>
</dbReference>
<evidence type="ECO:0000259" key="6">
    <source>
        <dbReference type="Pfam" id="PF00324"/>
    </source>
</evidence>
<feature type="transmembrane region" description="Helical" evidence="5">
    <location>
        <begin position="386"/>
        <end position="406"/>
    </location>
</feature>
<keyword evidence="2 5" id="KW-0812">Transmembrane</keyword>
<comment type="subcellular location">
    <subcellularLocation>
        <location evidence="1">Membrane</location>
        <topology evidence="1">Multi-pass membrane protein</topology>
    </subcellularLocation>
</comment>
<dbReference type="PANTHER" id="PTHR42770:SF11">
    <property type="entry name" value="INNER MEMBRANE TRANSPORT PROTEIN YBAT"/>
    <property type="match status" value="1"/>
</dbReference>
<dbReference type="InterPro" id="IPR004841">
    <property type="entry name" value="AA-permease/SLC12A_dom"/>
</dbReference>
<dbReference type="Gene3D" id="1.20.1740.10">
    <property type="entry name" value="Amino acid/polyamine transporter I"/>
    <property type="match status" value="1"/>
</dbReference>
<evidence type="ECO:0000256" key="3">
    <source>
        <dbReference type="ARBA" id="ARBA00022989"/>
    </source>
</evidence>
<name>A0A7D5P7D7_9EURY</name>
<evidence type="ECO:0000313" key="8">
    <source>
        <dbReference type="Proteomes" id="UP000509346"/>
    </source>
</evidence>
<dbReference type="KEGG" id="hpel:HZS54_13790"/>
<evidence type="ECO:0000256" key="4">
    <source>
        <dbReference type="ARBA" id="ARBA00023136"/>
    </source>
</evidence>
<dbReference type="Pfam" id="PF00324">
    <property type="entry name" value="AA_permease"/>
    <property type="match status" value="1"/>
</dbReference>
<dbReference type="GO" id="GO:0055085">
    <property type="term" value="P:transmembrane transport"/>
    <property type="evidence" value="ECO:0007669"/>
    <property type="project" value="InterPro"/>
</dbReference>
<feature type="transmembrane region" description="Helical" evidence="5">
    <location>
        <begin position="330"/>
        <end position="348"/>
    </location>
</feature>
<dbReference type="GeneID" id="56083681"/>
<dbReference type="OrthoDB" id="43026at2157"/>